<keyword evidence="5 9" id="KW-0418">Kinase</keyword>
<evidence type="ECO:0000259" key="8">
    <source>
        <dbReference type="PROSITE" id="PS50011"/>
    </source>
</evidence>
<feature type="domain" description="Protein kinase" evidence="8">
    <location>
        <begin position="65"/>
        <end position="358"/>
    </location>
</feature>
<name>A0A3D4VA92_9BACT</name>
<evidence type="ECO:0000313" key="10">
    <source>
        <dbReference type="Proteomes" id="UP000264071"/>
    </source>
</evidence>
<accession>A0A3D4VA92</accession>
<dbReference type="GO" id="GO:0005524">
    <property type="term" value="F:ATP binding"/>
    <property type="evidence" value="ECO:0007669"/>
    <property type="project" value="UniProtKB-KW"/>
</dbReference>
<dbReference type="InterPro" id="IPR011009">
    <property type="entry name" value="Kinase-like_dom_sf"/>
</dbReference>
<feature type="transmembrane region" description="Helical" evidence="7">
    <location>
        <begin position="404"/>
        <end position="422"/>
    </location>
</feature>
<dbReference type="SUPFAM" id="SSF56112">
    <property type="entry name" value="Protein kinase-like (PK-like)"/>
    <property type="match status" value="1"/>
</dbReference>
<reference evidence="9 10" key="1">
    <citation type="journal article" date="2018" name="Nat. Biotechnol.">
        <title>A standardized bacterial taxonomy based on genome phylogeny substantially revises the tree of life.</title>
        <authorList>
            <person name="Parks D.H."/>
            <person name="Chuvochina M."/>
            <person name="Waite D.W."/>
            <person name="Rinke C."/>
            <person name="Skarshewski A."/>
            <person name="Chaumeil P.A."/>
            <person name="Hugenholtz P."/>
        </authorList>
    </citation>
    <scope>NUCLEOTIDE SEQUENCE [LARGE SCALE GENOMIC DNA]</scope>
    <source>
        <strain evidence="9">UBA8844</strain>
    </source>
</reference>
<organism evidence="9 10">
    <name type="scientific">Gemmatimonas aurantiaca</name>
    <dbReference type="NCBI Taxonomy" id="173480"/>
    <lineage>
        <taxon>Bacteria</taxon>
        <taxon>Pseudomonadati</taxon>
        <taxon>Gemmatimonadota</taxon>
        <taxon>Gemmatimonadia</taxon>
        <taxon>Gemmatimonadales</taxon>
        <taxon>Gemmatimonadaceae</taxon>
        <taxon>Gemmatimonas</taxon>
    </lineage>
</organism>
<keyword evidence="7" id="KW-0472">Membrane</keyword>
<protein>
    <recommendedName>
        <fullName evidence="1">non-specific serine/threonine protein kinase</fullName>
        <ecNumber evidence="1">2.7.11.1</ecNumber>
    </recommendedName>
</protein>
<dbReference type="EMBL" id="DPIY01000010">
    <property type="protein sequence ID" value="HCT58036.1"/>
    <property type="molecule type" value="Genomic_DNA"/>
</dbReference>
<dbReference type="InterPro" id="IPR008271">
    <property type="entry name" value="Ser/Thr_kinase_AS"/>
</dbReference>
<dbReference type="InterPro" id="IPR000719">
    <property type="entry name" value="Prot_kinase_dom"/>
</dbReference>
<dbReference type="Gene3D" id="1.10.510.10">
    <property type="entry name" value="Transferase(Phosphotransferase) domain 1"/>
    <property type="match status" value="1"/>
</dbReference>
<sequence length="425" mass="45378">MINFTNCDGIAPARAVDRDEHAGAAPRVCYFTRVTTFRADESPVEPTPLRVSVRERLQRQLDGAYLISRELSGGGSASVFLANEIALDRPVVIKAISPELAAGVDVERFRREISFAARLQHPHLVPLLSAGTTADPLPLPQTDDMPSASTAGTATSAARLIPWFSMPYVQGQTLRERLIAGRMLPLPEVMRLLREIASALAYAHARNIVHRDIKPENVLLCDGVAMITDFGVAKALVDASDDPRRSERRVTTVSMALGTPAYMAPEQVNSARLVDHKADIYALGCLAYELLVGTPPFVRPSLRATMAAQIGEAPTPLGDQRSDIPAALADVIMQCLEKDPQKRPHSASVIVKTIDAFQAQPITTGEYTAAMGSGSFKSAIAAASTPVSTKSAEAPKASTSGTRFVLIGAGVMAVAAAAMYALRAR</sequence>
<dbReference type="AlphaFoldDB" id="A0A3D4VA92"/>
<evidence type="ECO:0000256" key="1">
    <source>
        <dbReference type="ARBA" id="ARBA00012513"/>
    </source>
</evidence>
<evidence type="ECO:0000256" key="2">
    <source>
        <dbReference type="ARBA" id="ARBA00022527"/>
    </source>
</evidence>
<evidence type="ECO:0000313" key="9">
    <source>
        <dbReference type="EMBL" id="HCT58036.1"/>
    </source>
</evidence>
<dbReference type="PROSITE" id="PS50011">
    <property type="entry name" value="PROTEIN_KINASE_DOM"/>
    <property type="match status" value="1"/>
</dbReference>
<gene>
    <name evidence="9" type="ORF">DGD08_12600</name>
</gene>
<proteinExistence type="predicted"/>
<evidence type="ECO:0000256" key="5">
    <source>
        <dbReference type="ARBA" id="ARBA00022777"/>
    </source>
</evidence>
<keyword evidence="4" id="KW-0547">Nucleotide-binding</keyword>
<dbReference type="GO" id="GO:0004674">
    <property type="term" value="F:protein serine/threonine kinase activity"/>
    <property type="evidence" value="ECO:0007669"/>
    <property type="project" value="UniProtKB-KW"/>
</dbReference>
<dbReference type="Pfam" id="PF00069">
    <property type="entry name" value="Pkinase"/>
    <property type="match status" value="1"/>
</dbReference>
<keyword evidence="7" id="KW-1133">Transmembrane helix</keyword>
<dbReference type="CDD" id="cd14014">
    <property type="entry name" value="STKc_PknB_like"/>
    <property type="match status" value="1"/>
</dbReference>
<dbReference type="PANTHER" id="PTHR43289">
    <property type="entry name" value="MITOGEN-ACTIVATED PROTEIN KINASE KINASE KINASE 20-RELATED"/>
    <property type="match status" value="1"/>
</dbReference>
<dbReference type="EC" id="2.7.11.1" evidence="1"/>
<dbReference type="FunFam" id="1.10.510.10:FF:000021">
    <property type="entry name" value="Serine/threonine protein kinase"/>
    <property type="match status" value="1"/>
</dbReference>
<dbReference type="Gene3D" id="3.30.200.20">
    <property type="entry name" value="Phosphorylase Kinase, domain 1"/>
    <property type="match status" value="1"/>
</dbReference>
<evidence type="ECO:0000256" key="4">
    <source>
        <dbReference type="ARBA" id="ARBA00022741"/>
    </source>
</evidence>
<keyword evidence="3" id="KW-0808">Transferase</keyword>
<dbReference type="PANTHER" id="PTHR43289:SF6">
    <property type="entry name" value="SERINE_THREONINE-PROTEIN KINASE NEKL-3"/>
    <property type="match status" value="1"/>
</dbReference>
<dbReference type="SMART" id="SM00220">
    <property type="entry name" value="S_TKc"/>
    <property type="match status" value="1"/>
</dbReference>
<keyword evidence="2 9" id="KW-0723">Serine/threonine-protein kinase</keyword>
<evidence type="ECO:0000256" key="7">
    <source>
        <dbReference type="SAM" id="Phobius"/>
    </source>
</evidence>
<dbReference type="PROSITE" id="PS00108">
    <property type="entry name" value="PROTEIN_KINASE_ST"/>
    <property type="match status" value="1"/>
</dbReference>
<dbReference type="Proteomes" id="UP000264071">
    <property type="component" value="Unassembled WGS sequence"/>
</dbReference>
<comment type="caution">
    <text evidence="9">The sequence shown here is derived from an EMBL/GenBank/DDBJ whole genome shotgun (WGS) entry which is preliminary data.</text>
</comment>
<keyword evidence="6" id="KW-0067">ATP-binding</keyword>
<evidence type="ECO:0000256" key="3">
    <source>
        <dbReference type="ARBA" id="ARBA00022679"/>
    </source>
</evidence>
<evidence type="ECO:0000256" key="6">
    <source>
        <dbReference type="ARBA" id="ARBA00022840"/>
    </source>
</evidence>
<keyword evidence="7" id="KW-0812">Transmembrane</keyword>
<dbReference type="OMA" id="YAHARNI"/>